<gene>
    <name evidence="1" type="ORF">MUN79_11590</name>
</gene>
<protein>
    <submittedName>
        <fullName evidence="1">Uncharacterized protein</fullName>
    </submittedName>
</protein>
<evidence type="ECO:0000313" key="2">
    <source>
        <dbReference type="Proteomes" id="UP000831796"/>
    </source>
</evidence>
<organism evidence="1 2">
    <name type="scientific">Hymenobacter cellulosilyticus</name>
    <dbReference type="NCBI Taxonomy" id="2932248"/>
    <lineage>
        <taxon>Bacteria</taxon>
        <taxon>Pseudomonadati</taxon>
        <taxon>Bacteroidota</taxon>
        <taxon>Cytophagia</taxon>
        <taxon>Cytophagales</taxon>
        <taxon>Hymenobacteraceae</taxon>
        <taxon>Hymenobacter</taxon>
    </lineage>
</organism>
<keyword evidence="2" id="KW-1185">Reference proteome</keyword>
<reference evidence="1" key="1">
    <citation type="submission" date="2022-04" db="EMBL/GenBank/DDBJ databases">
        <title>Hymenobacter sp. isolated from the air.</title>
        <authorList>
            <person name="Won M."/>
            <person name="Lee C.-M."/>
            <person name="Woen H.-Y."/>
            <person name="Kwon S.-W."/>
        </authorList>
    </citation>
    <scope>NUCLEOTIDE SEQUENCE</scope>
    <source>
        <strain evidence="1">5116S-3</strain>
    </source>
</reference>
<dbReference type="Proteomes" id="UP000831796">
    <property type="component" value="Chromosome"/>
</dbReference>
<dbReference type="AlphaFoldDB" id="A0A8T9QA57"/>
<sequence length="121" mass="13876">MTILTLADQPIPLESIWHHYVDQRPSPMQYSLVIDKQETLQLACVVRYADCGLDSALLEARIRSKDARQRSMGLLWLLQEEWKTAGLIQKGNKTPIIYTLHNITHVGWDYERLTIRGGAAM</sequence>
<name>A0A8T9QA57_9BACT</name>
<evidence type="ECO:0000313" key="1">
    <source>
        <dbReference type="EMBL" id="UOQ74456.1"/>
    </source>
</evidence>
<proteinExistence type="predicted"/>
<dbReference type="RefSeq" id="WP_244677796.1">
    <property type="nucleotide sequence ID" value="NZ_CP095046.1"/>
</dbReference>
<dbReference type="EMBL" id="CP095046">
    <property type="protein sequence ID" value="UOQ74456.1"/>
    <property type="molecule type" value="Genomic_DNA"/>
</dbReference>
<dbReference type="KEGG" id="hcu:MUN79_11590"/>
<accession>A0A8T9QA57</accession>